<proteinExistence type="predicted"/>
<reference evidence="3 4" key="1">
    <citation type="submission" date="2013-11" db="EMBL/GenBank/DDBJ databases">
        <title>Draft genome of the bovine lungworm Dictyocaulus viviparus.</title>
        <authorList>
            <person name="Mitreva M."/>
        </authorList>
    </citation>
    <scope>NUCLEOTIDE SEQUENCE [LARGE SCALE GENOMIC DNA]</scope>
    <source>
        <strain evidence="3 4">HannoverDv2000</strain>
    </source>
</reference>
<dbReference type="OrthoDB" id="10070972at2759"/>
<evidence type="ECO:0000256" key="1">
    <source>
        <dbReference type="SAM" id="MobiDB-lite"/>
    </source>
</evidence>
<sequence length="247" mass="27314">MHMCTIPGCGKEFSSRRSRNRHSANTNPKLHMPEAVQSFREQVGINTAAFTMAAATACLPSSASVSLPPVLHLPNISETISSSSIGSEVEKSEATSSILGKRKAEDSAQNQTAIPLDLSWRNTFFNTTTIKLPFTFPSSDLQLFVLQQIVQAQHPNYSRKSFHTEFTNKNCSCRSTFCTELAEQSRLNTSISLAPSLFSSFVTGISSCVYVITQCFKEFYSELPHVVLMLSICKVNVTVALFFLNFF</sequence>
<dbReference type="InterPro" id="IPR040436">
    <property type="entry name" value="Disconnected-like"/>
</dbReference>
<keyword evidence="2" id="KW-0812">Transmembrane</keyword>
<dbReference type="Proteomes" id="UP000053766">
    <property type="component" value="Unassembled WGS sequence"/>
</dbReference>
<name>A0A0D8XWT7_DICVI</name>
<dbReference type="PANTHER" id="PTHR15021">
    <property type="entry name" value="DISCONNECTED-RELATED"/>
    <property type="match status" value="1"/>
</dbReference>
<keyword evidence="2" id="KW-0472">Membrane</keyword>
<evidence type="ECO:0000313" key="3">
    <source>
        <dbReference type="EMBL" id="KJH49128.1"/>
    </source>
</evidence>
<evidence type="ECO:0000313" key="4">
    <source>
        <dbReference type="Proteomes" id="UP000053766"/>
    </source>
</evidence>
<dbReference type="GO" id="GO:0005634">
    <property type="term" value="C:nucleus"/>
    <property type="evidence" value="ECO:0007669"/>
    <property type="project" value="TreeGrafter"/>
</dbReference>
<gene>
    <name evidence="3" type="ORF">DICVIV_04758</name>
</gene>
<evidence type="ECO:0000256" key="2">
    <source>
        <dbReference type="SAM" id="Phobius"/>
    </source>
</evidence>
<feature type="transmembrane region" description="Helical" evidence="2">
    <location>
        <begin position="193"/>
        <end position="213"/>
    </location>
</feature>
<reference evidence="4" key="2">
    <citation type="journal article" date="2016" name="Sci. Rep.">
        <title>Dictyocaulus viviparus genome, variome and transcriptome elucidate lungworm biology and support future intervention.</title>
        <authorList>
            <person name="McNulty S.N."/>
            <person name="Strube C."/>
            <person name="Rosa B.A."/>
            <person name="Martin J.C."/>
            <person name="Tyagi R."/>
            <person name="Choi Y.J."/>
            <person name="Wang Q."/>
            <person name="Hallsworth Pepin K."/>
            <person name="Zhang X."/>
            <person name="Ozersky P."/>
            <person name="Wilson R.K."/>
            <person name="Sternberg P.W."/>
            <person name="Gasser R.B."/>
            <person name="Mitreva M."/>
        </authorList>
    </citation>
    <scope>NUCLEOTIDE SEQUENCE [LARGE SCALE GENOMIC DNA]</scope>
    <source>
        <strain evidence="4">HannoverDv2000</strain>
    </source>
</reference>
<feature type="region of interest" description="Disordered" evidence="1">
    <location>
        <begin position="1"/>
        <end position="30"/>
    </location>
</feature>
<accession>A0A0D8XWT7</accession>
<dbReference type="GO" id="GO:0006355">
    <property type="term" value="P:regulation of DNA-templated transcription"/>
    <property type="evidence" value="ECO:0007669"/>
    <property type="project" value="TreeGrafter"/>
</dbReference>
<protein>
    <submittedName>
        <fullName evidence="3">Uncharacterized protein</fullName>
    </submittedName>
</protein>
<dbReference type="AlphaFoldDB" id="A0A0D8XWT7"/>
<feature type="transmembrane region" description="Helical" evidence="2">
    <location>
        <begin position="225"/>
        <end position="244"/>
    </location>
</feature>
<dbReference type="PANTHER" id="PTHR15021:SF0">
    <property type="entry name" value="DISCO-RELATED, ISOFORM A-RELATED"/>
    <property type="match status" value="1"/>
</dbReference>
<dbReference type="EMBL" id="KN716245">
    <property type="protein sequence ID" value="KJH49128.1"/>
    <property type="molecule type" value="Genomic_DNA"/>
</dbReference>
<keyword evidence="4" id="KW-1185">Reference proteome</keyword>
<keyword evidence="2" id="KW-1133">Transmembrane helix</keyword>
<organism evidence="3 4">
    <name type="scientific">Dictyocaulus viviparus</name>
    <name type="common">Bovine lungworm</name>
    <dbReference type="NCBI Taxonomy" id="29172"/>
    <lineage>
        <taxon>Eukaryota</taxon>
        <taxon>Metazoa</taxon>
        <taxon>Ecdysozoa</taxon>
        <taxon>Nematoda</taxon>
        <taxon>Chromadorea</taxon>
        <taxon>Rhabditida</taxon>
        <taxon>Rhabditina</taxon>
        <taxon>Rhabditomorpha</taxon>
        <taxon>Strongyloidea</taxon>
        <taxon>Metastrongylidae</taxon>
        <taxon>Dictyocaulus</taxon>
    </lineage>
</organism>